<proteinExistence type="predicted"/>
<keyword evidence="2" id="KW-0472">Membrane</keyword>
<evidence type="ECO:0000256" key="2">
    <source>
        <dbReference type="SAM" id="Phobius"/>
    </source>
</evidence>
<gene>
    <name evidence="3" type="ORF">INT45_012786</name>
</gene>
<evidence type="ECO:0000256" key="1">
    <source>
        <dbReference type="SAM" id="MobiDB-lite"/>
    </source>
</evidence>
<sequence length="476" mass="54658">MQFPRFNGLQLSYEYVLDNSSLRNTMQIDVYTPYIPNPNIFTYIDSIPESYLGGENTNQELETEEYIDWTQHEASDDQRIIKDNNQYTLDLSDNKPSRMMVSFKYQTRLDLSDATWNAVGLASLYQKTEEIIPDFQAETRNNGVTDISDQFKSTIQLQPNSLSRATLREQRIYTIVNVLGSVGGLFALLAAIHSFLYGVRPFSPYGIVQRYSPKKLKSSIQKTLYDKFGFLERPIPLVHTVDPELFSNNKSLMENEHGLIIHPGSSNTDRRNRNANYGITDDEIEMLPKTTTNSEATVYKETKAASSFQDSAAADIVSHTISPDTLSLEDELNQLKVAFAKQQGMYEVLKNDNQIMCRRQQLLEVMLKAYYLDSEVLQELNNGHDIINNRHNDHDISIDMDSPEQSNTTLQSRVRTALQRPFRRRQQRQQTSDSNNCTTRQTMSVRYTQTSIDGDQMTMTNRSSEDDDKTPFTRDI</sequence>
<evidence type="ECO:0000313" key="3">
    <source>
        <dbReference type="EMBL" id="KAG2217871.1"/>
    </source>
</evidence>
<feature type="compositionally biased region" description="Polar residues" evidence="1">
    <location>
        <begin position="431"/>
        <end position="462"/>
    </location>
</feature>
<protein>
    <submittedName>
        <fullName evidence="3">Uncharacterized protein</fullName>
    </submittedName>
</protein>
<comment type="caution">
    <text evidence="3">The sequence shown here is derived from an EMBL/GenBank/DDBJ whole genome shotgun (WGS) entry which is preliminary data.</text>
</comment>
<reference evidence="3 4" key="1">
    <citation type="submission" date="2020-12" db="EMBL/GenBank/DDBJ databases">
        <title>Metabolic potential, ecology and presence of endohyphal bacteria is reflected in genomic diversity of Mucoromycotina.</title>
        <authorList>
            <person name="Muszewska A."/>
            <person name="Okrasinska A."/>
            <person name="Steczkiewicz K."/>
            <person name="Drgas O."/>
            <person name="Orlowska M."/>
            <person name="Perlinska-Lenart U."/>
            <person name="Aleksandrzak-Piekarczyk T."/>
            <person name="Szatraj K."/>
            <person name="Zielenkiewicz U."/>
            <person name="Pilsyk S."/>
            <person name="Malc E."/>
            <person name="Mieczkowski P."/>
            <person name="Kruszewska J.S."/>
            <person name="Biernat P."/>
            <person name="Pawlowska J."/>
        </authorList>
    </citation>
    <scope>NUCLEOTIDE SEQUENCE [LARGE SCALE GENOMIC DNA]</scope>
    <source>
        <strain evidence="3 4">CBS 142.35</strain>
    </source>
</reference>
<keyword evidence="4" id="KW-1185">Reference proteome</keyword>
<evidence type="ECO:0000313" key="4">
    <source>
        <dbReference type="Proteomes" id="UP000646827"/>
    </source>
</evidence>
<accession>A0A8H7RVC1</accession>
<name>A0A8H7RVC1_9FUNG</name>
<keyword evidence="2" id="KW-1133">Transmembrane helix</keyword>
<dbReference type="EMBL" id="JAEPRB010000267">
    <property type="protein sequence ID" value="KAG2217871.1"/>
    <property type="molecule type" value="Genomic_DNA"/>
</dbReference>
<feature type="transmembrane region" description="Helical" evidence="2">
    <location>
        <begin position="172"/>
        <end position="196"/>
    </location>
</feature>
<dbReference type="AlphaFoldDB" id="A0A8H7RVC1"/>
<dbReference type="OrthoDB" id="2421077at2759"/>
<organism evidence="3 4">
    <name type="scientific">Circinella minor</name>
    <dbReference type="NCBI Taxonomy" id="1195481"/>
    <lineage>
        <taxon>Eukaryota</taxon>
        <taxon>Fungi</taxon>
        <taxon>Fungi incertae sedis</taxon>
        <taxon>Mucoromycota</taxon>
        <taxon>Mucoromycotina</taxon>
        <taxon>Mucoromycetes</taxon>
        <taxon>Mucorales</taxon>
        <taxon>Lichtheimiaceae</taxon>
        <taxon>Circinella</taxon>
    </lineage>
</organism>
<keyword evidence="2" id="KW-0812">Transmembrane</keyword>
<feature type="region of interest" description="Disordered" evidence="1">
    <location>
        <begin position="420"/>
        <end position="476"/>
    </location>
</feature>
<dbReference type="Proteomes" id="UP000646827">
    <property type="component" value="Unassembled WGS sequence"/>
</dbReference>